<dbReference type="OrthoDB" id="9792152at2"/>
<dbReference type="Pfam" id="PF00082">
    <property type="entry name" value="Peptidase_S8"/>
    <property type="match status" value="1"/>
</dbReference>
<proteinExistence type="inferred from homology"/>
<dbReference type="STRING" id="228958.SAMN04488007_0904"/>
<dbReference type="GO" id="GO:0006508">
    <property type="term" value="P:proteolysis"/>
    <property type="evidence" value="ECO:0007669"/>
    <property type="project" value="UniProtKB-KW"/>
</dbReference>
<comment type="similarity">
    <text evidence="5">Belongs to the peptidase S8 family.</text>
</comment>
<feature type="active site" description="Charge relay system" evidence="5">
    <location>
        <position position="353"/>
    </location>
</feature>
<dbReference type="CDD" id="cd00063">
    <property type="entry name" value="FN3"/>
    <property type="match status" value="1"/>
</dbReference>
<dbReference type="Proteomes" id="UP000184314">
    <property type="component" value="Unassembled WGS sequence"/>
</dbReference>
<accession>A0A1M6KT64</accession>
<evidence type="ECO:0000256" key="5">
    <source>
        <dbReference type="PROSITE-ProRule" id="PRU01240"/>
    </source>
</evidence>
<name>A0A1M6KT64_9FLAO</name>
<dbReference type="InterPro" id="IPR008979">
    <property type="entry name" value="Galactose-bd-like_sf"/>
</dbReference>
<dbReference type="InterPro" id="IPR036116">
    <property type="entry name" value="FN3_sf"/>
</dbReference>
<dbReference type="PROSITE" id="PS00138">
    <property type="entry name" value="SUBTILASE_SER"/>
    <property type="match status" value="1"/>
</dbReference>
<organism evidence="7 8">
    <name type="scientific">Maribacter aquivivus</name>
    <dbReference type="NCBI Taxonomy" id="228958"/>
    <lineage>
        <taxon>Bacteria</taxon>
        <taxon>Pseudomonadati</taxon>
        <taxon>Bacteroidota</taxon>
        <taxon>Flavobacteriia</taxon>
        <taxon>Flavobacteriales</taxon>
        <taxon>Flavobacteriaceae</taxon>
        <taxon>Maribacter</taxon>
    </lineage>
</organism>
<keyword evidence="1 5" id="KW-0645">Protease</keyword>
<dbReference type="PRINTS" id="PR00723">
    <property type="entry name" value="SUBTILISIN"/>
</dbReference>
<keyword evidence="3 5" id="KW-0378">Hydrolase</keyword>
<gene>
    <name evidence="7" type="ORF">SAMN04488007_0904</name>
</gene>
<dbReference type="EMBL" id="FQZX01000001">
    <property type="protein sequence ID" value="SHJ62092.1"/>
    <property type="molecule type" value="Genomic_DNA"/>
</dbReference>
<dbReference type="InterPro" id="IPR013783">
    <property type="entry name" value="Ig-like_fold"/>
</dbReference>
<keyword evidence="4 5" id="KW-0720">Serine protease</keyword>
<sequence length="733" mass="79881">MLTTYNLIYRKSSVLILLLFVFLATNVVTAQTSQERLKIAANNKKTELANFKSNLVSDYALERTHLKEVAKLNNWKIKETLANGKKIELQGIGVDGSPLYYETYSDQAGLVSRASTLNTDGLMGLHLDGDGMKVGVWDAGVALENHIEYTSRVTIGDDNAEVDTHATHVTGSIISTGLKRDAKGVANMANVVSHDWTRDKIEVTEAAADGLLLSNHSYGIKADRVPDWYFGAYTKVAQDWDKIMYNAPYYLMVTAAGNAQKSRDNLEPTYGKTADGFDVLLGFTISKNNITVAGANSKIDGNGNLKTADVCTYSSFGPVDDGRIKPDIAGNGGAVLSTDAASNTSYETSSGTSMATPGVTGSLLLLQQYNKELYGAYMKAATLKGLALHTADDIDDLGPDYKMGWGIMNSKTAAEVLNNKDFSSHIAEETLENGNSFSFDVTAEGNETLIASISWTDVQSSFINSGTLNNTTAALVNDLDIRITKDGQTFLPWKLNPAQAASAATKGDNKVDPFERVEIPNANGTYTITVTHKGELVNAMQDFSLIVSGVAMTTCSINAPEVGLDETEMTTVKLAWNASEDALYEIQYKEVHQQEWSTEYISVNNFSWKGLLIDTTYSFRLRTFCSQNIASEFSEVATFTFNGENTELETLHALNEDSNIPFSVYPNPAVDEIQLNVKTSDTTTYRIMSTGGVALKMDKASDARINVSDLPSGLYILQIQDADVSKSTKFYKY</sequence>
<dbReference type="Gene3D" id="2.60.40.10">
    <property type="entry name" value="Immunoglobulins"/>
    <property type="match status" value="1"/>
</dbReference>
<dbReference type="SUPFAM" id="SSF49265">
    <property type="entry name" value="Fibronectin type III"/>
    <property type="match status" value="1"/>
</dbReference>
<evidence type="ECO:0000259" key="6">
    <source>
        <dbReference type="PROSITE" id="PS50853"/>
    </source>
</evidence>
<evidence type="ECO:0000256" key="2">
    <source>
        <dbReference type="ARBA" id="ARBA00022729"/>
    </source>
</evidence>
<reference evidence="8" key="1">
    <citation type="submission" date="2016-11" db="EMBL/GenBank/DDBJ databases">
        <authorList>
            <person name="Varghese N."/>
            <person name="Submissions S."/>
        </authorList>
    </citation>
    <scope>NUCLEOTIDE SEQUENCE [LARGE SCALE GENOMIC DNA]</scope>
    <source>
        <strain evidence="8">DSM 16478</strain>
    </source>
</reference>
<dbReference type="InterPro" id="IPR034058">
    <property type="entry name" value="TagA/B/C/D_pept_dom"/>
</dbReference>
<dbReference type="RefSeq" id="WP_073241634.1">
    <property type="nucleotide sequence ID" value="NZ_FQZX01000001.1"/>
</dbReference>
<dbReference type="AlphaFoldDB" id="A0A1M6KT64"/>
<dbReference type="PANTHER" id="PTHR43399:SF5">
    <property type="entry name" value="PEPTIDASE S8 FAMILY WITH PROTEASE-ASSOCIATED DOMAIN"/>
    <property type="match status" value="1"/>
</dbReference>
<dbReference type="PROSITE" id="PS51892">
    <property type="entry name" value="SUBTILASE"/>
    <property type="match status" value="1"/>
</dbReference>
<feature type="domain" description="Fibronectin type-III" evidence="6">
    <location>
        <begin position="559"/>
        <end position="644"/>
    </location>
</feature>
<dbReference type="PANTHER" id="PTHR43399">
    <property type="entry name" value="SUBTILISIN-RELATED"/>
    <property type="match status" value="1"/>
</dbReference>
<dbReference type="InterPro" id="IPR003961">
    <property type="entry name" value="FN3_dom"/>
</dbReference>
<dbReference type="PROSITE" id="PS50853">
    <property type="entry name" value="FN3"/>
    <property type="match status" value="1"/>
</dbReference>
<dbReference type="NCBIfam" id="TIGR04183">
    <property type="entry name" value="Por_Secre_tail"/>
    <property type="match status" value="1"/>
</dbReference>
<dbReference type="Gene3D" id="3.40.50.200">
    <property type="entry name" value="Peptidase S8/S53 domain"/>
    <property type="match status" value="1"/>
</dbReference>
<feature type="active site" description="Charge relay system" evidence="5">
    <location>
        <position position="165"/>
    </location>
</feature>
<dbReference type="Gene3D" id="2.60.120.380">
    <property type="match status" value="1"/>
</dbReference>
<dbReference type="GO" id="GO:0004252">
    <property type="term" value="F:serine-type endopeptidase activity"/>
    <property type="evidence" value="ECO:0007669"/>
    <property type="project" value="UniProtKB-UniRule"/>
</dbReference>
<evidence type="ECO:0000313" key="7">
    <source>
        <dbReference type="EMBL" id="SHJ62092.1"/>
    </source>
</evidence>
<evidence type="ECO:0000256" key="4">
    <source>
        <dbReference type="ARBA" id="ARBA00022825"/>
    </source>
</evidence>
<keyword evidence="2" id="KW-0732">Signal</keyword>
<dbReference type="InterPro" id="IPR026444">
    <property type="entry name" value="Secre_tail"/>
</dbReference>
<protein>
    <submittedName>
        <fullName evidence="7">Por secretion system C-terminal sorting domain-containing protein</fullName>
    </submittedName>
</protein>
<dbReference type="InterPro" id="IPR051048">
    <property type="entry name" value="Peptidase_S8/S53_subtilisin"/>
</dbReference>
<dbReference type="Pfam" id="PF18962">
    <property type="entry name" value="Por_Secre_tail"/>
    <property type="match status" value="1"/>
</dbReference>
<dbReference type="SUPFAM" id="SSF49785">
    <property type="entry name" value="Galactose-binding domain-like"/>
    <property type="match status" value="1"/>
</dbReference>
<feature type="active site" description="Charge relay system" evidence="5">
    <location>
        <position position="138"/>
    </location>
</feature>
<dbReference type="InterPro" id="IPR023828">
    <property type="entry name" value="Peptidase_S8_Ser-AS"/>
</dbReference>
<evidence type="ECO:0000256" key="1">
    <source>
        <dbReference type="ARBA" id="ARBA00022670"/>
    </source>
</evidence>
<keyword evidence="8" id="KW-1185">Reference proteome</keyword>
<dbReference type="InterPro" id="IPR036852">
    <property type="entry name" value="Peptidase_S8/S53_dom_sf"/>
</dbReference>
<evidence type="ECO:0000313" key="8">
    <source>
        <dbReference type="Proteomes" id="UP000184314"/>
    </source>
</evidence>
<dbReference type="InterPro" id="IPR000209">
    <property type="entry name" value="Peptidase_S8/S53_dom"/>
</dbReference>
<dbReference type="InterPro" id="IPR015500">
    <property type="entry name" value="Peptidase_S8_subtilisin-rel"/>
</dbReference>
<dbReference type="SUPFAM" id="SSF52743">
    <property type="entry name" value="Subtilisin-like"/>
    <property type="match status" value="1"/>
</dbReference>
<evidence type="ECO:0000256" key="3">
    <source>
        <dbReference type="ARBA" id="ARBA00022801"/>
    </source>
</evidence>
<dbReference type="CDD" id="cd04842">
    <property type="entry name" value="Peptidases_S8_Kp43_protease"/>
    <property type="match status" value="1"/>
</dbReference>